<dbReference type="SUPFAM" id="SSF50729">
    <property type="entry name" value="PH domain-like"/>
    <property type="match status" value="1"/>
</dbReference>
<feature type="coiled-coil region" evidence="2">
    <location>
        <begin position="398"/>
        <end position="582"/>
    </location>
</feature>
<evidence type="ECO:0000256" key="3">
    <source>
        <dbReference type="SAM" id="MobiDB-lite"/>
    </source>
</evidence>
<dbReference type="PANTHER" id="PTHR12156:SF21">
    <property type="entry name" value="PLECKSTRIN HOMOLOGY-LIKE DOMAIN FAMILY B MEMBER 2"/>
    <property type="match status" value="1"/>
</dbReference>
<dbReference type="PROSITE" id="PS50003">
    <property type="entry name" value="PH_DOMAIN"/>
    <property type="match status" value="1"/>
</dbReference>
<keyword evidence="1 2" id="KW-0175">Coiled coil</keyword>
<feature type="compositionally biased region" description="Polar residues" evidence="3">
    <location>
        <begin position="689"/>
        <end position="701"/>
    </location>
</feature>
<dbReference type="GO" id="GO:0070507">
    <property type="term" value="P:regulation of microtubule cytoskeleton organization"/>
    <property type="evidence" value="ECO:0007669"/>
    <property type="project" value="TreeGrafter"/>
</dbReference>
<organism evidence="5 6">
    <name type="scientific">Cyprinus carpio</name>
    <name type="common">Common carp</name>
    <dbReference type="NCBI Taxonomy" id="7962"/>
    <lineage>
        <taxon>Eukaryota</taxon>
        <taxon>Metazoa</taxon>
        <taxon>Chordata</taxon>
        <taxon>Craniata</taxon>
        <taxon>Vertebrata</taxon>
        <taxon>Euteleostomi</taxon>
        <taxon>Actinopterygii</taxon>
        <taxon>Neopterygii</taxon>
        <taxon>Teleostei</taxon>
        <taxon>Ostariophysi</taxon>
        <taxon>Cypriniformes</taxon>
        <taxon>Cyprinidae</taxon>
        <taxon>Cyprininae</taxon>
        <taxon>Cyprinus</taxon>
    </lineage>
</organism>
<dbReference type="Pfam" id="PF00169">
    <property type="entry name" value="PH"/>
    <property type="match status" value="1"/>
</dbReference>
<reference evidence="5" key="1">
    <citation type="submission" date="2025-08" db="UniProtKB">
        <authorList>
            <consortium name="Ensembl"/>
        </authorList>
    </citation>
    <scope>IDENTIFICATION</scope>
</reference>
<dbReference type="InterPro" id="IPR037810">
    <property type="entry name" value="PHLDB1/2/3_PH"/>
</dbReference>
<dbReference type="InterPro" id="IPR052212">
    <property type="entry name" value="PH-like_domain"/>
</dbReference>
<evidence type="ECO:0000313" key="5">
    <source>
        <dbReference type="Ensembl" id="ENSCCRP00015046436.1"/>
    </source>
</evidence>
<dbReference type="GO" id="GO:0045180">
    <property type="term" value="C:basal cortex"/>
    <property type="evidence" value="ECO:0007669"/>
    <property type="project" value="TreeGrafter"/>
</dbReference>
<evidence type="ECO:0000256" key="1">
    <source>
        <dbReference type="ARBA" id="ARBA00023054"/>
    </source>
</evidence>
<feature type="coiled-coil region" evidence="2">
    <location>
        <begin position="608"/>
        <end position="635"/>
    </location>
</feature>
<feature type="compositionally biased region" description="Low complexity" evidence="3">
    <location>
        <begin position="50"/>
        <end position="61"/>
    </location>
</feature>
<evidence type="ECO:0000313" key="6">
    <source>
        <dbReference type="Proteomes" id="UP000694700"/>
    </source>
</evidence>
<dbReference type="Gene3D" id="2.30.29.30">
    <property type="entry name" value="Pleckstrin-homology domain (PH domain)/Phosphotyrosine-binding domain (PTB)"/>
    <property type="match status" value="1"/>
</dbReference>
<feature type="compositionally biased region" description="Gly residues" evidence="3">
    <location>
        <begin position="248"/>
        <end position="258"/>
    </location>
</feature>
<dbReference type="InterPro" id="IPR011993">
    <property type="entry name" value="PH-like_dom_sf"/>
</dbReference>
<accession>A0A8C1V513</accession>
<feature type="region of interest" description="Disordered" evidence="3">
    <location>
        <begin position="24"/>
        <end position="84"/>
    </location>
</feature>
<dbReference type="CDD" id="cd14673">
    <property type="entry name" value="PH_PHLDB1_2"/>
    <property type="match status" value="1"/>
</dbReference>
<feature type="coiled-coil region" evidence="2">
    <location>
        <begin position="792"/>
        <end position="865"/>
    </location>
</feature>
<dbReference type="AlphaFoldDB" id="A0A8C1V513"/>
<feature type="domain" description="PH" evidence="4">
    <location>
        <begin position="899"/>
        <end position="1002"/>
    </location>
</feature>
<protein>
    <submittedName>
        <fullName evidence="5">Pleckstrin homology-like domain, family B, member 2a</fullName>
    </submittedName>
</protein>
<dbReference type="Ensembl" id="ENSCCRT00015047995.1">
    <property type="protein sequence ID" value="ENSCCRP00015046436.1"/>
    <property type="gene ID" value="ENSCCRG00015019219.1"/>
</dbReference>
<feature type="region of interest" description="Disordered" evidence="3">
    <location>
        <begin position="119"/>
        <end position="207"/>
    </location>
</feature>
<dbReference type="InterPro" id="IPR001849">
    <property type="entry name" value="PH_domain"/>
</dbReference>
<name>A0A8C1V513_CYPCA</name>
<proteinExistence type="predicted"/>
<dbReference type="SMART" id="SM00233">
    <property type="entry name" value="PH"/>
    <property type="match status" value="1"/>
</dbReference>
<feature type="region of interest" description="Disordered" evidence="3">
    <location>
        <begin position="658"/>
        <end position="720"/>
    </location>
</feature>
<evidence type="ECO:0000256" key="2">
    <source>
        <dbReference type="SAM" id="Coils"/>
    </source>
</evidence>
<feature type="region of interest" description="Disordered" evidence="3">
    <location>
        <begin position="248"/>
        <end position="271"/>
    </location>
</feature>
<dbReference type="PANTHER" id="PTHR12156">
    <property type="entry name" value="PLECKSTRIN HOMOLOGY-LIKE DOMAIN, FAMILY B, MEMBER 3"/>
    <property type="match status" value="1"/>
</dbReference>
<sequence length="1009" mass="115227">METLQRRKSALEASLKATADCGYLTLSPPPSPQSASSYLQDRPPLSIRVPAPYSPSSSLSMPPSPHHSERHISPVPPQTRTRHQSQDNLLLCLPSEGRHPNTANSLLYMWNGSSSSYMTDALPSSRRGPSGVASMPSSPRLGRRLLTRDGESTVDPSLRQRKYSTGSLNGLGGHSRSLPRLYRGDAPVLSLPPRHTTKPRRSLPFLEKPPDVTVTASVTGSSRRASLCSVGSAPCLDLGEGERRLSFGKGGLGPGMGPRRGSISSLSGKEELRDYHQRQRDERLREQEVERLERQRLETILCLCSELGQSEVGRMETDSGVSAASDLQKINRELEKLQVSDDDSVFLDSAAVSLDSGFLGKAKFLKLYVWSNKHPSHQPGLKPFVVVVSVSFSQVSENMQLRQEVTRIEEERIQVLNNIEEVEQKIKDLDTQMDESIREMEVERALLDGEQEAEVAQLQSDKEMLEQLNEKMANMEKNAQKNQTQDKALLEAERVKVERLAELISEQKIQLDTCPEALKEQLQSQLSRDTEALEAETKRFEDLEFQQLEKESRQDEEKETQMQQLLREIAEYQRSVVSRKERLLTLKKQSTQITQQAQREKENFLKEKSNLIYMLQREQENLASLERKYSELTGGQAFPLNPMSMKEVTQTISMSKEETMLKRRRSNGSKEGGVLLRDSGMSRKRERQSSGTFNSALNRSLSPKPHMPLSQSSSCGSVLPRTLSVTSRDLDTRRLHRMSEMSNRTVSETNVFLEPFHYMDNGHSFDTMSVDSTESLETSISAFSPDNISSASTANMAKIEEMERMLREAQAEKNRLLEHRERDMELRRQALEDERRRREELERRLQEETNRRQKLRVEVKEGEQRYIETKMRKDDFDLRGHIEAAGHHPETCFHLAITEKTCRGFLVKMGGKIKTWKKRWFVFDRNRRTLAYYADKHETKMKGVIYFQAIEEVYYDHLKNAHKSPNPSLTFSVKTHERVYYMVAPSPEAMRIWMDVIISGAEGYTHFLV</sequence>
<evidence type="ECO:0000259" key="4">
    <source>
        <dbReference type="PROSITE" id="PS50003"/>
    </source>
</evidence>
<dbReference type="Proteomes" id="UP000694700">
    <property type="component" value="Unplaced"/>
</dbReference>
<dbReference type="FunFam" id="2.30.29.30:FF:000006">
    <property type="entry name" value="Pleckstrin homology like domain family B member 1"/>
    <property type="match status" value="1"/>
</dbReference>